<evidence type="ECO:0000256" key="10">
    <source>
        <dbReference type="SAM" id="MobiDB-lite"/>
    </source>
</evidence>
<dbReference type="InterPro" id="IPR011922">
    <property type="entry name" value="Cell_div_FtsL"/>
</dbReference>
<evidence type="ECO:0000313" key="12">
    <source>
        <dbReference type="Proteomes" id="UP000214603"/>
    </source>
</evidence>
<comment type="subunit">
    <text evidence="8">Part of a complex composed of FtsB, FtsL and FtsQ.</text>
</comment>
<gene>
    <name evidence="8 11" type="primary">ftsL</name>
    <name evidence="11" type="ORF">CEY11_12050</name>
</gene>
<evidence type="ECO:0000256" key="8">
    <source>
        <dbReference type="HAMAP-Rule" id="MF_00910"/>
    </source>
</evidence>
<keyword evidence="7 8" id="KW-0131">Cell cycle</keyword>
<dbReference type="Pfam" id="PF04999">
    <property type="entry name" value="FtsL"/>
    <property type="match status" value="1"/>
</dbReference>
<keyword evidence="5 8" id="KW-1133">Transmembrane helix</keyword>
<keyword evidence="3 8" id="KW-0132">Cell division</keyword>
<sequence>MGRLIAIVSVLLMSSAISLVTARFQSRRLFIQSDRLSDKAHELDTDWRRLQLERAELVRNARIDGIARSDLKMVNVTPGSIIYIAEGLKPGDPDVAVPPAVQAPKPQAAGRRPARPGAARSGATRSSAAQASSGAAARKPRAGGHQ</sequence>
<keyword evidence="2 8" id="KW-1003">Cell membrane</keyword>
<dbReference type="NCBIfam" id="TIGR02209">
    <property type="entry name" value="ftsL_broad"/>
    <property type="match status" value="1"/>
</dbReference>
<keyword evidence="8" id="KW-0997">Cell inner membrane</keyword>
<dbReference type="Proteomes" id="UP000214603">
    <property type="component" value="Unassembled WGS sequence"/>
</dbReference>
<evidence type="ECO:0000256" key="3">
    <source>
        <dbReference type="ARBA" id="ARBA00022618"/>
    </source>
</evidence>
<evidence type="ECO:0000256" key="6">
    <source>
        <dbReference type="ARBA" id="ARBA00023136"/>
    </source>
</evidence>
<evidence type="ECO:0000313" key="11">
    <source>
        <dbReference type="EMBL" id="OWT60368.1"/>
    </source>
</evidence>
<dbReference type="GO" id="GO:0032153">
    <property type="term" value="C:cell division site"/>
    <property type="evidence" value="ECO:0007669"/>
    <property type="project" value="UniProtKB-UniRule"/>
</dbReference>
<name>A0A225MGT5_9BURK</name>
<feature type="compositionally biased region" description="Low complexity" evidence="10">
    <location>
        <begin position="94"/>
        <end position="137"/>
    </location>
</feature>
<keyword evidence="6 8" id="KW-0472">Membrane</keyword>
<evidence type="ECO:0000256" key="9">
    <source>
        <dbReference type="NCBIfam" id="TIGR02209"/>
    </source>
</evidence>
<dbReference type="GO" id="GO:0005886">
    <property type="term" value="C:plasma membrane"/>
    <property type="evidence" value="ECO:0007669"/>
    <property type="project" value="UniProtKB-SubCell"/>
</dbReference>
<dbReference type="EMBL" id="NJIH01000006">
    <property type="protein sequence ID" value="OWT60368.1"/>
    <property type="molecule type" value="Genomic_DNA"/>
</dbReference>
<evidence type="ECO:0000256" key="7">
    <source>
        <dbReference type="ARBA" id="ARBA00023306"/>
    </source>
</evidence>
<organism evidence="11 12">
    <name type="scientific">Candidimonas nitroreducens</name>
    <dbReference type="NCBI Taxonomy" id="683354"/>
    <lineage>
        <taxon>Bacteria</taxon>
        <taxon>Pseudomonadati</taxon>
        <taxon>Pseudomonadota</taxon>
        <taxon>Betaproteobacteria</taxon>
        <taxon>Burkholderiales</taxon>
        <taxon>Alcaligenaceae</taxon>
        <taxon>Candidimonas</taxon>
    </lineage>
</organism>
<evidence type="ECO:0000256" key="4">
    <source>
        <dbReference type="ARBA" id="ARBA00022692"/>
    </source>
</evidence>
<reference evidence="12" key="1">
    <citation type="submission" date="2017-06" db="EMBL/GenBank/DDBJ databases">
        <title>Herbaspirillum phytohormonus sp. nov., isolated from the root nodule of Robinia pseudoacacia in lead-zinc mine.</title>
        <authorList>
            <person name="Fan M."/>
            <person name="Lin Y."/>
        </authorList>
    </citation>
    <scope>NUCLEOTIDE SEQUENCE [LARGE SCALE GENOMIC DNA]</scope>
    <source>
        <strain evidence="12">SC-089</strain>
    </source>
</reference>
<dbReference type="AlphaFoldDB" id="A0A225MGT5"/>
<dbReference type="PANTHER" id="PTHR37479">
    <property type="entry name" value="CELL DIVISION PROTEIN FTSL"/>
    <property type="match status" value="1"/>
</dbReference>
<dbReference type="PANTHER" id="PTHR37479:SF1">
    <property type="entry name" value="CELL DIVISION PROTEIN FTSL"/>
    <property type="match status" value="1"/>
</dbReference>
<keyword evidence="4 8" id="KW-0812">Transmembrane</keyword>
<evidence type="ECO:0000256" key="5">
    <source>
        <dbReference type="ARBA" id="ARBA00022989"/>
    </source>
</evidence>
<protein>
    <recommendedName>
        <fullName evidence="8 9">Cell division protein FtsL</fullName>
    </recommendedName>
</protein>
<accession>A0A225MGT5</accession>
<evidence type="ECO:0000256" key="1">
    <source>
        <dbReference type="ARBA" id="ARBA00004401"/>
    </source>
</evidence>
<dbReference type="GO" id="GO:0043093">
    <property type="term" value="P:FtsZ-dependent cytokinesis"/>
    <property type="evidence" value="ECO:0007669"/>
    <property type="project" value="UniProtKB-UniRule"/>
</dbReference>
<comment type="similarity">
    <text evidence="8">Belongs to the FtsL family.</text>
</comment>
<proteinExistence type="inferred from homology"/>
<dbReference type="HAMAP" id="MF_00910">
    <property type="entry name" value="FtsL"/>
    <property type="match status" value="1"/>
</dbReference>
<keyword evidence="12" id="KW-1185">Reference proteome</keyword>
<dbReference type="OrthoDB" id="5298556at2"/>
<feature type="region of interest" description="Disordered" evidence="10">
    <location>
        <begin position="94"/>
        <end position="146"/>
    </location>
</feature>
<comment type="caution">
    <text evidence="11">The sequence shown here is derived from an EMBL/GenBank/DDBJ whole genome shotgun (WGS) entry which is preliminary data.</text>
</comment>
<evidence type="ECO:0000256" key="2">
    <source>
        <dbReference type="ARBA" id="ARBA00022475"/>
    </source>
</evidence>
<comment type="subcellular location">
    <subcellularLocation>
        <location evidence="8">Cell inner membrane</location>
        <topology evidence="8">Single-pass type II membrane protein</topology>
    </subcellularLocation>
    <subcellularLocation>
        <location evidence="1">Cell membrane</location>
        <topology evidence="1">Single-pass type II membrane protein</topology>
    </subcellularLocation>
    <text evidence="8">Localizes to the division septum where it forms a ring structure.</text>
</comment>
<comment type="function">
    <text evidence="8">Essential cell division protein. May link together the upstream cell division proteins, which are predominantly cytoplasmic, with the downstream cell division proteins, which are predominantly periplasmic.</text>
</comment>